<protein>
    <submittedName>
        <fullName evidence="2">Os01g0105500 protein</fullName>
    </submittedName>
</protein>
<evidence type="ECO:0000256" key="1">
    <source>
        <dbReference type="SAM" id="MobiDB-lite"/>
    </source>
</evidence>
<sequence>MTAGRRGGSGATTFTSTPQRRLAGAAHRSDNDDRGCGGASAGLDVLCSSEDEAPSTYIPMAAFLTSSTNSSSVQQLTTTSCCAHSPYMAHADDERVGQRGQREAGDGAATDGAAAFTHEPCPDADDGDGFVLTRSRSLGIHQERLELGSGDEGVG</sequence>
<feature type="compositionally biased region" description="Gly residues" evidence="1">
    <location>
        <begin position="1"/>
        <end position="10"/>
    </location>
</feature>
<accession>C7IWV9</accession>
<dbReference type="AlphaFoldDB" id="C7IWV9"/>
<evidence type="ECO:0000313" key="3">
    <source>
        <dbReference type="Proteomes" id="UP000000763"/>
    </source>
</evidence>
<feature type="region of interest" description="Disordered" evidence="1">
    <location>
        <begin position="1"/>
        <end position="35"/>
    </location>
</feature>
<dbReference type="KEGG" id="dosa:Os01g0105500"/>
<reference evidence="2 3" key="1">
    <citation type="journal article" date="2005" name="Nature">
        <title>The map-based sequence of the rice genome.</title>
        <authorList>
            <consortium name="International rice genome sequencing project (IRGSP)"/>
            <person name="Matsumoto T."/>
            <person name="Wu J."/>
            <person name="Kanamori H."/>
            <person name="Katayose Y."/>
            <person name="Fujisawa M."/>
            <person name="Namiki N."/>
            <person name="Mizuno H."/>
            <person name="Yamamoto K."/>
            <person name="Antonio B.A."/>
            <person name="Baba T."/>
            <person name="Sakata K."/>
            <person name="Nagamura Y."/>
            <person name="Aoki H."/>
            <person name="Arikawa K."/>
            <person name="Arita K."/>
            <person name="Bito T."/>
            <person name="Chiden Y."/>
            <person name="Fujitsuka N."/>
            <person name="Fukunaka R."/>
            <person name="Hamada M."/>
            <person name="Harada C."/>
            <person name="Hayashi A."/>
            <person name="Hijishita S."/>
            <person name="Honda M."/>
            <person name="Hosokawa S."/>
            <person name="Ichikawa Y."/>
            <person name="Idonuma A."/>
            <person name="Iijima M."/>
            <person name="Ikeda M."/>
            <person name="Ikeno M."/>
            <person name="Ito K."/>
            <person name="Ito S."/>
            <person name="Ito T."/>
            <person name="Ito Y."/>
            <person name="Ito Y."/>
            <person name="Iwabuchi A."/>
            <person name="Kamiya K."/>
            <person name="Karasawa W."/>
            <person name="Kurita K."/>
            <person name="Katagiri S."/>
            <person name="Kikuta A."/>
            <person name="Kobayashi H."/>
            <person name="Kobayashi N."/>
            <person name="Machita K."/>
            <person name="Maehara T."/>
            <person name="Masukawa M."/>
            <person name="Mizubayashi T."/>
            <person name="Mukai Y."/>
            <person name="Nagasaki H."/>
            <person name="Nagata Y."/>
            <person name="Naito S."/>
            <person name="Nakashima M."/>
            <person name="Nakama Y."/>
            <person name="Nakamichi Y."/>
            <person name="Nakamura M."/>
            <person name="Meguro A."/>
            <person name="Negishi M."/>
            <person name="Ohta I."/>
            <person name="Ohta T."/>
            <person name="Okamoto M."/>
            <person name="Ono N."/>
            <person name="Saji S."/>
            <person name="Sakaguchi M."/>
            <person name="Sakai K."/>
            <person name="Shibata M."/>
            <person name="Shimokawa T."/>
            <person name="Song J."/>
            <person name="Takazaki Y."/>
            <person name="Terasawa K."/>
            <person name="Tsugane M."/>
            <person name="Tsuji K."/>
            <person name="Ueda S."/>
            <person name="Waki K."/>
            <person name="Yamagata H."/>
            <person name="Yamamoto M."/>
            <person name="Yamamoto S."/>
            <person name="Yamane H."/>
            <person name="Yoshiki S."/>
            <person name="Yoshihara R."/>
            <person name="Yukawa K."/>
            <person name="Zhong H."/>
            <person name="Yano M."/>
            <person name="Yuan Q."/>
            <person name="Ouyang S."/>
            <person name="Liu J."/>
            <person name="Jones K.M."/>
            <person name="Gansberger K."/>
            <person name="Moffat K."/>
            <person name="Hill J."/>
            <person name="Bera J."/>
            <person name="Fadrosh D."/>
            <person name="Jin S."/>
            <person name="Johri S."/>
            <person name="Kim M."/>
            <person name="Overton L."/>
            <person name="Reardon M."/>
            <person name="Tsitrin T."/>
            <person name="Vuong H."/>
            <person name="Weaver B."/>
            <person name="Ciecko A."/>
            <person name="Tallon L."/>
            <person name="Jackson J."/>
            <person name="Pai G."/>
            <person name="Aken S.V."/>
            <person name="Utterback T."/>
            <person name="Reidmuller S."/>
            <person name="Feldblyum T."/>
            <person name="Hsiao J."/>
            <person name="Zismann V."/>
            <person name="Iobst S."/>
            <person name="de Vazeille A.R."/>
            <person name="Buell C.R."/>
            <person name="Ying K."/>
            <person name="Li Y."/>
            <person name="Lu T."/>
            <person name="Huang Y."/>
            <person name="Zhao Q."/>
            <person name="Feng Q."/>
            <person name="Zhang L."/>
            <person name="Zhu J."/>
            <person name="Weng Q."/>
            <person name="Mu J."/>
            <person name="Lu Y."/>
            <person name="Fan D."/>
            <person name="Liu Y."/>
            <person name="Guan J."/>
            <person name="Zhang Y."/>
            <person name="Yu S."/>
            <person name="Liu X."/>
            <person name="Zhang Y."/>
            <person name="Hong G."/>
            <person name="Han B."/>
            <person name="Choisne N."/>
            <person name="Demange N."/>
            <person name="Orjeda G."/>
            <person name="Samain S."/>
            <person name="Cattolico L."/>
            <person name="Pelletier E."/>
            <person name="Couloux A."/>
            <person name="Segurens B."/>
            <person name="Wincker P."/>
            <person name="D'Hont A."/>
            <person name="Scarpelli C."/>
            <person name="Weissenbach J."/>
            <person name="Salanoubat M."/>
            <person name="Quetier F."/>
            <person name="Yu Y."/>
            <person name="Kim H.R."/>
            <person name="Rambo T."/>
            <person name="Currie J."/>
            <person name="Collura K."/>
            <person name="Luo M."/>
            <person name="Yang T."/>
            <person name="Ammiraju J.S.S."/>
            <person name="Engler F."/>
            <person name="Soderlund C."/>
            <person name="Wing R.A."/>
            <person name="Palmer L.E."/>
            <person name="de la Bastide M."/>
            <person name="Spiegel L."/>
            <person name="Nascimento L."/>
            <person name="Zutavern T."/>
            <person name="O'Shaughnessy A."/>
            <person name="Dike S."/>
            <person name="Dedhia N."/>
            <person name="Preston R."/>
            <person name="Balija V."/>
            <person name="McCombie W.R."/>
            <person name="Chow T."/>
            <person name="Chen H."/>
            <person name="Chung M."/>
            <person name="Chen C."/>
            <person name="Shaw J."/>
            <person name="Wu H."/>
            <person name="Hsiao K."/>
            <person name="Chao Y."/>
            <person name="Chu M."/>
            <person name="Cheng C."/>
            <person name="Hour A."/>
            <person name="Lee P."/>
            <person name="Lin S."/>
            <person name="Lin Y."/>
            <person name="Liou J."/>
            <person name="Liu S."/>
            <person name="Hsing Y."/>
            <person name="Raghuvanshi S."/>
            <person name="Mohanty A."/>
            <person name="Bharti A.K."/>
            <person name="Gaur A."/>
            <person name="Gupta V."/>
            <person name="Kumar D."/>
            <person name="Ravi V."/>
            <person name="Vij S."/>
            <person name="Kapur A."/>
            <person name="Khurana P."/>
            <person name="Khurana P."/>
            <person name="Khurana J.P."/>
            <person name="Tyagi A.K."/>
            <person name="Gaikwad K."/>
            <person name="Singh A."/>
            <person name="Dalal V."/>
            <person name="Srivastava S."/>
            <person name="Dixit A."/>
            <person name="Pal A.K."/>
            <person name="Ghazi I.A."/>
            <person name="Yadav M."/>
            <person name="Pandit A."/>
            <person name="Bhargava A."/>
            <person name="Sureshbabu K."/>
            <person name="Batra K."/>
            <person name="Sharma T.R."/>
            <person name="Mohapatra T."/>
            <person name="Singh N.K."/>
            <person name="Messing J."/>
            <person name="Nelson A.B."/>
            <person name="Fuks G."/>
            <person name="Kavchok S."/>
            <person name="Keizer G."/>
            <person name="Linton E."/>
            <person name="Llaca V."/>
            <person name="Song R."/>
            <person name="Tanyolac B."/>
            <person name="Young S."/>
            <person name="Ho-Il K."/>
            <person name="Hahn J.H."/>
            <person name="Sangsakoo G."/>
            <person name="Vanavichit A."/>
            <person name="de Mattos Luiz.A.T."/>
            <person name="Zimmer P.D."/>
            <person name="Malone G."/>
            <person name="Dellagostin O."/>
            <person name="de Oliveira A.C."/>
            <person name="Bevan M."/>
            <person name="Bancroft I."/>
            <person name="Minx P."/>
            <person name="Cordum H."/>
            <person name="Wilson R."/>
            <person name="Cheng Z."/>
            <person name="Jin W."/>
            <person name="Jiang J."/>
            <person name="Leong S.A."/>
            <person name="Iwama H."/>
            <person name="Gojobori T."/>
            <person name="Itoh T."/>
            <person name="Niimura Y."/>
            <person name="Fujii Y."/>
            <person name="Habara T."/>
            <person name="Sakai H."/>
            <person name="Sato Y."/>
            <person name="Wilson G."/>
            <person name="Kumar K."/>
            <person name="McCouch S."/>
            <person name="Juretic N."/>
            <person name="Hoen D."/>
            <person name="Wright S."/>
            <person name="Bruskiewich R."/>
            <person name="Bureau T."/>
            <person name="Miyao A."/>
            <person name="Hirochika H."/>
            <person name="Nishikawa T."/>
            <person name="Kadowaki K."/>
            <person name="Sugiura M."/>
            <person name="Burr B."/>
            <person name="Sasaki T."/>
        </authorList>
    </citation>
    <scope>NUCLEOTIDE SEQUENCE [LARGE SCALE GENOMIC DNA]</scope>
    <source>
        <strain evidence="3">cv. Nipponbare</strain>
    </source>
</reference>
<feature type="compositionally biased region" description="Basic and acidic residues" evidence="1">
    <location>
        <begin position="92"/>
        <end position="105"/>
    </location>
</feature>
<proteinExistence type="predicted"/>
<dbReference type="Proteomes" id="UP000000763">
    <property type="component" value="Chromosome 1"/>
</dbReference>
<feature type="compositionally biased region" description="Low complexity" evidence="1">
    <location>
        <begin position="106"/>
        <end position="115"/>
    </location>
</feature>
<organism evidence="2 3">
    <name type="scientific">Oryza sativa subsp. japonica</name>
    <name type="common">Rice</name>
    <dbReference type="NCBI Taxonomy" id="39947"/>
    <lineage>
        <taxon>Eukaryota</taxon>
        <taxon>Viridiplantae</taxon>
        <taxon>Streptophyta</taxon>
        <taxon>Embryophyta</taxon>
        <taxon>Tracheophyta</taxon>
        <taxon>Spermatophyta</taxon>
        <taxon>Magnoliopsida</taxon>
        <taxon>Liliopsida</taxon>
        <taxon>Poales</taxon>
        <taxon>Poaceae</taxon>
        <taxon>BOP clade</taxon>
        <taxon>Oryzoideae</taxon>
        <taxon>Oryzeae</taxon>
        <taxon>Oryzinae</taxon>
        <taxon>Oryza</taxon>
        <taxon>Oryza sativa</taxon>
    </lineage>
</organism>
<feature type="region of interest" description="Disordered" evidence="1">
    <location>
        <begin position="92"/>
        <end position="130"/>
    </location>
</feature>
<name>C7IWV9_ORYSJ</name>
<reference evidence="3" key="2">
    <citation type="journal article" date="2008" name="Nucleic Acids Res.">
        <title>The rice annotation project database (RAP-DB): 2008 update.</title>
        <authorList>
            <consortium name="The rice annotation project (RAP)"/>
        </authorList>
    </citation>
    <scope>GENOME REANNOTATION</scope>
    <source>
        <strain evidence="3">cv. Nipponbare</strain>
    </source>
</reference>
<evidence type="ECO:0000313" key="2">
    <source>
        <dbReference type="EMBL" id="BAH90848.1"/>
    </source>
</evidence>
<dbReference type="EMBL" id="AP008207">
    <property type="protein sequence ID" value="BAH90848.1"/>
    <property type="molecule type" value="Genomic_DNA"/>
</dbReference>
<gene>
    <name evidence="2" type="ordered locus">Os01g0105500</name>
</gene>